<dbReference type="EMBL" id="BNCO01000016">
    <property type="protein sequence ID" value="GIL54090.1"/>
    <property type="molecule type" value="Genomic_DNA"/>
</dbReference>
<evidence type="ECO:0000313" key="2">
    <source>
        <dbReference type="Proteomes" id="UP000747399"/>
    </source>
</evidence>
<dbReference type="AlphaFoldDB" id="A0A8J4EZ54"/>
<dbReference type="Proteomes" id="UP000747399">
    <property type="component" value="Unassembled WGS sequence"/>
</dbReference>
<organism evidence="1 2">
    <name type="scientific">Volvox africanus</name>
    <dbReference type="NCBI Taxonomy" id="51714"/>
    <lineage>
        <taxon>Eukaryota</taxon>
        <taxon>Viridiplantae</taxon>
        <taxon>Chlorophyta</taxon>
        <taxon>core chlorophytes</taxon>
        <taxon>Chlorophyceae</taxon>
        <taxon>CS clade</taxon>
        <taxon>Chlamydomonadales</taxon>
        <taxon>Volvocaceae</taxon>
        <taxon>Volvox</taxon>
    </lineage>
</organism>
<comment type="caution">
    <text evidence="1">The sequence shown here is derived from an EMBL/GenBank/DDBJ whole genome shotgun (WGS) entry which is preliminary data.</text>
</comment>
<gene>
    <name evidence="1" type="ORF">Vafri_9646</name>
</gene>
<evidence type="ECO:0000313" key="1">
    <source>
        <dbReference type="EMBL" id="GIL54090.1"/>
    </source>
</evidence>
<name>A0A8J4EZ54_9CHLO</name>
<keyword evidence="2" id="KW-1185">Reference proteome</keyword>
<reference evidence="1" key="1">
    <citation type="journal article" date="2021" name="Proc. Natl. Acad. Sci. U.S.A.">
        <title>Three genomes in the algal genus Volvox reveal the fate of a haploid sex-determining region after a transition to homothallism.</title>
        <authorList>
            <person name="Yamamoto K."/>
            <person name="Hamaji T."/>
            <person name="Kawai-Toyooka H."/>
            <person name="Matsuzaki R."/>
            <person name="Takahashi F."/>
            <person name="Nishimura Y."/>
            <person name="Kawachi M."/>
            <person name="Noguchi H."/>
            <person name="Minakuchi Y."/>
            <person name="Umen J.G."/>
            <person name="Toyoda A."/>
            <person name="Nozaki H."/>
        </authorList>
    </citation>
    <scope>NUCLEOTIDE SEQUENCE</scope>
    <source>
        <strain evidence="1">NIES-3780</strain>
    </source>
</reference>
<protein>
    <submittedName>
        <fullName evidence="1">Uncharacterized protein</fullName>
    </submittedName>
</protein>
<proteinExistence type="predicted"/>
<sequence>MVRTHIAGRPHISLHCAGATQPSVMSIVTTIFCSNGSPAVPASTWHLLTTRHVRDGMSLRQPHLGAELQHLQAQQLGHVRQARLPDHQARQAGQVRDTLQSL</sequence>
<accession>A0A8J4EZ54</accession>